<gene>
    <name evidence="6" type="ORF">V6N11_062250</name>
</gene>
<sequence length="175" mass="19920">MLDAVRGFHEQPHELKKAWYTSNEINRKTFDYNAKVAVWRDTVSIEFPDGELNELAIPELCRNVTSEYMKHMNQWVDVPYRHGYLTVNIGDLLQIVSNDKFKSFVNSLASIMSSNSALTLLVTLVLSRTFRPRTFDPLSVKLFGVSGRRNPPTVIVRAAIAARPRDSLHLHGSSF</sequence>
<evidence type="ECO:0000256" key="1">
    <source>
        <dbReference type="ARBA" id="ARBA00008056"/>
    </source>
</evidence>
<comment type="similarity">
    <text evidence="1">Belongs to the iron/ascorbate-dependent oxidoreductase family.</text>
</comment>
<comment type="caution">
    <text evidence="6">The sequence shown here is derived from an EMBL/GenBank/DDBJ whole genome shotgun (WGS) entry which is preliminary data.</text>
</comment>
<name>A0ABR2PSJ6_9ROSI</name>
<dbReference type="PANTHER" id="PTHR10209">
    <property type="entry name" value="OXIDOREDUCTASE, 2OG-FE II OXYGENASE FAMILY PROTEIN"/>
    <property type="match status" value="1"/>
</dbReference>
<accession>A0ABR2PSJ6</accession>
<dbReference type="Pfam" id="PF03171">
    <property type="entry name" value="2OG-FeII_Oxy"/>
    <property type="match status" value="1"/>
</dbReference>
<evidence type="ECO:0000259" key="5">
    <source>
        <dbReference type="Pfam" id="PF03171"/>
    </source>
</evidence>
<dbReference type="SUPFAM" id="SSF51197">
    <property type="entry name" value="Clavaminate synthase-like"/>
    <property type="match status" value="1"/>
</dbReference>
<dbReference type="PANTHER" id="PTHR10209:SF714">
    <property type="entry name" value="1-AMINOCYCLOPROPANE-1-CARBOXYLATE OXIDASE HOMOLOG 11-RELATED"/>
    <property type="match status" value="1"/>
</dbReference>
<dbReference type="Proteomes" id="UP001396334">
    <property type="component" value="Unassembled WGS sequence"/>
</dbReference>
<keyword evidence="7" id="KW-1185">Reference proteome</keyword>
<keyword evidence="2" id="KW-0479">Metal-binding</keyword>
<keyword evidence="4" id="KW-0408">Iron</keyword>
<dbReference type="InterPro" id="IPR027443">
    <property type="entry name" value="IPNS-like_sf"/>
</dbReference>
<reference evidence="6 7" key="1">
    <citation type="journal article" date="2024" name="G3 (Bethesda)">
        <title>Genome assembly of Hibiscus sabdariffa L. provides insights into metabolisms of medicinal natural products.</title>
        <authorList>
            <person name="Kim T."/>
        </authorList>
    </citation>
    <scope>NUCLEOTIDE SEQUENCE [LARGE SCALE GENOMIC DNA]</scope>
    <source>
        <strain evidence="6">TK-2024</strain>
        <tissue evidence="6">Old leaves</tissue>
    </source>
</reference>
<proteinExistence type="inferred from homology"/>
<dbReference type="InterPro" id="IPR044861">
    <property type="entry name" value="IPNS-like_FE2OG_OXY"/>
</dbReference>
<keyword evidence="3" id="KW-0560">Oxidoreductase</keyword>
<evidence type="ECO:0000313" key="7">
    <source>
        <dbReference type="Proteomes" id="UP001396334"/>
    </source>
</evidence>
<dbReference type="Gene3D" id="2.60.120.330">
    <property type="entry name" value="B-lactam Antibiotic, Isopenicillin N Synthase, Chain"/>
    <property type="match status" value="2"/>
</dbReference>
<organism evidence="6 7">
    <name type="scientific">Hibiscus sabdariffa</name>
    <name type="common">roselle</name>
    <dbReference type="NCBI Taxonomy" id="183260"/>
    <lineage>
        <taxon>Eukaryota</taxon>
        <taxon>Viridiplantae</taxon>
        <taxon>Streptophyta</taxon>
        <taxon>Embryophyta</taxon>
        <taxon>Tracheophyta</taxon>
        <taxon>Spermatophyta</taxon>
        <taxon>Magnoliopsida</taxon>
        <taxon>eudicotyledons</taxon>
        <taxon>Gunneridae</taxon>
        <taxon>Pentapetalae</taxon>
        <taxon>rosids</taxon>
        <taxon>malvids</taxon>
        <taxon>Malvales</taxon>
        <taxon>Malvaceae</taxon>
        <taxon>Malvoideae</taxon>
        <taxon>Hibiscus</taxon>
    </lineage>
</organism>
<evidence type="ECO:0000313" key="6">
    <source>
        <dbReference type="EMBL" id="KAK8991231.1"/>
    </source>
</evidence>
<evidence type="ECO:0000256" key="3">
    <source>
        <dbReference type="ARBA" id="ARBA00023002"/>
    </source>
</evidence>
<dbReference type="EMBL" id="JBBPBN010000052">
    <property type="protein sequence ID" value="KAK8991231.1"/>
    <property type="molecule type" value="Genomic_DNA"/>
</dbReference>
<protein>
    <recommendedName>
        <fullName evidence="5">Isopenicillin N synthase-like Fe(2+) 2OG dioxygenase domain-containing protein</fullName>
    </recommendedName>
</protein>
<evidence type="ECO:0000256" key="2">
    <source>
        <dbReference type="ARBA" id="ARBA00022723"/>
    </source>
</evidence>
<feature type="domain" description="Isopenicillin N synthase-like Fe(2+) 2OG dioxygenase" evidence="5">
    <location>
        <begin position="67"/>
        <end position="105"/>
    </location>
</feature>
<evidence type="ECO:0000256" key="4">
    <source>
        <dbReference type="ARBA" id="ARBA00023004"/>
    </source>
</evidence>